<feature type="compositionally biased region" description="Polar residues" evidence="1">
    <location>
        <begin position="33"/>
        <end position="45"/>
    </location>
</feature>
<feature type="compositionally biased region" description="Basic and acidic residues" evidence="1">
    <location>
        <begin position="95"/>
        <end position="106"/>
    </location>
</feature>
<reference evidence="2 3" key="1">
    <citation type="journal article" date="2022" name="Nat. Plants">
        <title>Genomes of leafy and leafless Platanthera orchids illuminate the evolution of mycoheterotrophy.</title>
        <authorList>
            <person name="Li M.H."/>
            <person name="Liu K.W."/>
            <person name="Li Z."/>
            <person name="Lu H.C."/>
            <person name="Ye Q.L."/>
            <person name="Zhang D."/>
            <person name="Wang J.Y."/>
            <person name="Li Y.F."/>
            <person name="Zhong Z.M."/>
            <person name="Liu X."/>
            <person name="Yu X."/>
            <person name="Liu D.K."/>
            <person name="Tu X.D."/>
            <person name="Liu B."/>
            <person name="Hao Y."/>
            <person name="Liao X.Y."/>
            <person name="Jiang Y.T."/>
            <person name="Sun W.H."/>
            <person name="Chen J."/>
            <person name="Chen Y.Q."/>
            <person name="Ai Y."/>
            <person name="Zhai J.W."/>
            <person name="Wu S.S."/>
            <person name="Zhou Z."/>
            <person name="Hsiao Y.Y."/>
            <person name="Wu W.L."/>
            <person name="Chen Y.Y."/>
            <person name="Lin Y.F."/>
            <person name="Hsu J.L."/>
            <person name="Li C.Y."/>
            <person name="Wang Z.W."/>
            <person name="Zhao X."/>
            <person name="Zhong W.Y."/>
            <person name="Ma X.K."/>
            <person name="Ma L."/>
            <person name="Huang J."/>
            <person name="Chen G.Z."/>
            <person name="Huang M.Z."/>
            <person name="Huang L."/>
            <person name="Peng D.H."/>
            <person name="Luo Y.B."/>
            <person name="Zou S.Q."/>
            <person name="Chen S.P."/>
            <person name="Lan S."/>
            <person name="Tsai W.C."/>
            <person name="Van de Peer Y."/>
            <person name="Liu Z.J."/>
        </authorList>
    </citation>
    <scope>NUCLEOTIDE SEQUENCE [LARGE SCALE GENOMIC DNA]</scope>
    <source>
        <strain evidence="2">Lor287</strain>
    </source>
</reference>
<keyword evidence="3" id="KW-1185">Reference proteome</keyword>
<comment type="caution">
    <text evidence="2">The sequence shown here is derived from an EMBL/GenBank/DDBJ whole genome shotgun (WGS) entry which is preliminary data.</text>
</comment>
<gene>
    <name evidence="2" type="ORF">KSP39_PZI017581</name>
</gene>
<dbReference type="Proteomes" id="UP001418222">
    <property type="component" value="Unassembled WGS sequence"/>
</dbReference>
<name>A0AAP0B4I1_9ASPA</name>
<dbReference type="AlphaFoldDB" id="A0AAP0B4I1"/>
<accession>A0AAP0B4I1</accession>
<dbReference type="EMBL" id="JBBWWQ010000015">
    <property type="protein sequence ID" value="KAK8928268.1"/>
    <property type="molecule type" value="Genomic_DNA"/>
</dbReference>
<evidence type="ECO:0000313" key="2">
    <source>
        <dbReference type="EMBL" id="KAK8928268.1"/>
    </source>
</evidence>
<evidence type="ECO:0000313" key="3">
    <source>
        <dbReference type="Proteomes" id="UP001418222"/>
    </source>
</evidence>
<evidence type="ECO:0000256" key="1">
    <source>
        <dbReference type="SAM" id="MobiDB-lite"/>
    </source>
</evidence>
<organism evidence="2 3">
    <name type="scientific">Platanthera zijinensis</name>
    <dbReference type="NCBI Taxonomy" id="2320716"/>
    <lineage>
        <taxon>Eukaryota</taxon>
        <taxon>Viridiplantae</taxon>
        <taxon>Streptophyta</taxon>
        <taxon>Embryophyta</taxon>
        <taxon>Tracheophyta</taxon>
        <taxon>Spermatophyta</taxon>
        <taxon>Magnoliopsida</taxon>
        <taxon>Liliopsida</taxon>
        <taxon>Asparagales</taxon>
        <taxon>Orchidaceae</taxon>
        <taxon>Orchidoideae</taxon>
        <taxon>Orchideae</taxon>
        <taxon>Orchidinae</taxon>
        <taxon>Platanthera</taxon>
    </lineage>
</organism>
<proteinExistence type="predicted"/>
<protein>
    <submittedName>
        <fullName evidence="2">Uncharacterized protein</fullName>
    </submittedName>
</protein>
<feature type="region of interest" description="Disordered" evidence="1">
    <location>
        <begin position="1"/>
        <end position="201"/>
    </location>
</feature>
<feature type="compositionally biased region" description="Acidic residues" evidence="1">
    <location>
        <begin position="165"/>
        <end position="182"/>
    </location>
</feature>
<sequence>MVSEKDFNRRAFRAEEEGKEKGEGGPAGPFSREQGSSFPHSQSCGGSFPAEVPTPADPGLTTREDEARTVEVPPSAANPILQAGGAASEPSATLKDVDRPLREDNSPHASGQAGIIVRKSFRPGLGKPLHLLYGTNGGVGPSRPTSLDGSRPTAGDPGLRSGVNEEGEEEDEEEEEEEDEESPLPSSGEIEETLNSAGSAKGRRRKISVILAKLIRRDRAHTAAAKAFRESVEQRLEALERDFFLGVTDCPGGPSAESSPGRCISQIRDHARRINLGCTTLSSYFNPLAPPRTRRRERGRWSWKPY</sequence>
<feature type="compositionally biased region" description="Basic and acidic residues" evidence="1">
    <location>
        <begin position="1"/>
        <end position="23"/>
    </location>
</feature>